<evidence type="ECO:0000256" key="5">
    <source>
        <dbReference type="ARBA" id="ARBA00023015"/>
    </source>
</evidence>
<keyword evidence="4" id="KW-0902">Two-component regulatory system</keyword>
<dbReference type="Gene3D" id="3.40.50.2300">
    <property type="match status" value="1"/>
</dbReference>
<dbReference type="AlphaFoldDB" id="A0A2R5EZE3"/>
<dbReference type="GO" id="GO:0005737">
    <property type="term" value="C:cytoplasm"/>
    <property type="evidence" value="ECO:0007669"/>
    <property type="project" value="UniProtKB-SubCell"/>
</dbReference>
<dbReference type="PANTHER" id="PTHR42713:SF3">
    <property type="entry name" value="TRANSCRIPTIONAL REGULATORY PROTEIN HPTR"/>
    <property type="match status" value="1"/>
</dbReference>
<evidence type="ECO:0000256" key="7">
    <source>
        <dbReference type="ARBA" id="ARBA00023163"/>
    </source>
</evidence>
<feature type="modified residue" description="4-aspartylphosphate" evidence="8">
    <location>
        <position position="55"/>
    </location>
</feature>
<comment type="caution">
    <text evidence="11">The sequence shown here is derived from an EMBL/GenBank/DDBJ whole genome shotgun (WGS) entry which is preliminary data.</text>
</comment>
<feature type="domain" description="Response regulatory" evidence="10">
    <location>
        <begin position="3"/>
        <end position="120"/>
    </location>
</feature>
<dbReference type="Pfam" id="PF00072">
    <property type="entry name" value="Response_reg"/>
    <property type="match status" value="1"/>
</dbReference>
<evidence type="ECO:0000313" key="11">
    <source>
        <dbReference type="EMBL" id="GBG11019.1"/>
    </source>
</evidence>
<dbReference type="RefSeq" id="WP_108995396.1">
    <property type="nucleotide sequence ID" value="NZ_BDQX01000381.1"/>
</dbReference>
<proteinExistence type="predicted"/>
<evidence type="ECO:0000256" key="6">
    <source>
        <dbReference type="ARBA" id="ARBA00023125"/>
    </source>
</evidence>
<accession>A0A2R5EZE3</accession>
<dbReference type="Proteomes" id="UP000245202">
    <property type="component" value="Unassembled WGS sequence"/>
</dbReference>
<evidence type="ECO:0000256" key="2">
    <source>
        <dbReference type="ARBA" id="ARBA00022490"/>
    </source>
</evidence>
<evidence type="ECO:0000256" key="1">
    <source>
        <dbReference type="ARBA" id="ARBA00004496"/>
    </source>
</evidence>
<dbReference type="Pfam" id="PF12833">
    <property type="entry name" value="HTH_18"/>
    <property type="match status" value="1"/>
</dbReference>
<dbReference type="EMBL" id="BDQX01000381">
    <property type="protein sequence ID" value="GBG11019.1"/>
    <property type="molecule type" value="Genomic_DNA"/>
</dbReference>
<dbReference type="GO" id="GO:0000160">
    <property type="term" value="P:phosphorelay signal transduction system"/>
    <property type="evidence" value="ECO:0007669"/>
    <property type="project" value="UniProtKB-KW"/>
</dbReference>
<evidence type="ECO:0000256" key="4">
    <source>
        <dbReference type="ARBA" id="ARBA00023012"/>
    </source>
</evidence>
<keyword evidence="5" id="KW-0805">Transcription regulation</keyword>
<gene>
    <name evidence="11" type="ORF">PAT3040_05798</name>
</gene>
<dbReference type="PROSITE" id="PS50110">
    <property type="entry name" value="RESPONSE_REGULATORY"/>
    <property type="match status" value="1"/>
</dbReference>
<keyword evidence="2" id="KW-0963">Cytoplasm</keyword>
<sequence>MYKVLIVDDERIILEGIAGLMDWAKYGTELAGTARNGLEALAFIEEHAPDIVISDIRMPGMDGLKLAEQTRELFPSIAFIMLSGFGEFDYARKAMQYGVKHYLLKPCNENTIGEALSEVVAGLGEQKRKTQFLENLQQELRQVLPSAKEQFLKELVTNKMYGRGDWERYKELFGIEVENAEARLLLLQLEGQFEFEQLFALKNIAEDLIERSNLVLSTTIGNQALLLVRNTYAEERLLAVLHDIRNTFKGYYRLDATIAVSDPGPLTDARRMYLETLRCMSFRFYLGEGSIITVRDTGEGGEDKSGLAPEQEQLMAAFATPVPSTGEESGFLYDDARLCLYAKSGHLDAVMQELDEVFRSLEEHRFDDLTVKSYLIPLYVALIRQADPSSMNEHLKELGRLEGIATMQGLKTFVKEKARLICQSNYDNQKRRHSSIIGQIHEIVEAHIGNPDLSLQWVASEILYMNADYLGKLFRKETGEKFSNYVMKARMERAVALIGSGGDVKVFELAEKLGFGDNPQYFSQVFKKYTGVSPSEYKRLP</sequence>
<evidence type="ECO:0000256" key="3">
    <source>
        <dbReference type="ARBA" id="ARBA00022553"/>
    </source>
</evidence>
<dbReference type="SMART" id="SM00448">
    <property type="entry name" value="REC"/>
    <property type="match status" value="1"/>
</dbReference>
<dbReference type="Gene3D" id="1.10.10.60">
    <property type="entry name" value="Homeodomain-like"/>
    <property type="match status" value="2"/>
</dbReference>
<evidence type="ECO:0000256" key="8">
    <source>
        <dbReference type="PROSITE-ProRule" id="PRU00169"/>
    </source>
</evidence>
<keyword evidence="7" id="KW-0804">Transcription</keyword>
<organism evidence="11 12">
    <name type="scientific">Paenibacillus agaridevorans</name>
    <dbReference type="NCBI Taxonomy" id="171404"/>
    <lineage>
        <taxon>Bacteria</taxon>
        <taxon>Bacillati</taxon>
        <taxon>Bacillota</taxon>
        <taxon>Bacilli</taxon>
        <taxon>Bacillales</taxon>
        <taxon>Paenibacillaceae</taxon>
        <taxon>Paenibacillus</taxon>
    </lineage>
</organism>
<dbReference type="PANTHER" id="PTHR42713">
    <property type="entry name" value="HISTIDINE KINASE-RELATED"/>
    <property type="match status" value="1"/>
</dbReference>
<dbReference type="PROSITE" id="PS01124">
    <property type="entry name" value="HTH_ARAC_FAMILY_2"/>
    <property type="match status" value="1"/>
</dbReference>
<dbReference type="InterPro" id="IPR009057">
    <property type="entry name" value="Homeodomain-like_sf"/>
</dbReference>
<protein>
    <submittedName>
        <fullName evidence="11">AraC family transcriptional regulator</fullName>
    </submittedName>
</protein>
<evidence type="ECO:0000259" key="9">
    <source>
        <dbReference type="PROSITE" id="PS01124"/>
    </source>
</evidence>
<dbReference type="GO" id="GO:0043565">
    <property type="term" value="F:sequence-specific DNA binding"/>
    <property type="evidence" value="ECO:0007669"/>
    <property type="project" value="InterPro"/>
</dbReference>
<dbReference type="InterPro" id="IPR018060">
    <property type="entry name" value="HTH_AraC"/>
</dbReference>
<evidence type="ECO:0000313" key="12">
    <source>
        <dbReference type="Proteomes" id="UP000245202"/>
    </source>
</evidence>
<dbReference type="SUPFAM" id="SSF46689">
    <property type="entry name" value="Homeodomain-like"/>
    <property type="match status" value="1"/>
</dbReference>
<keyword evidence="3 8" id="KW-0597">Phosphoprotein</keyword>
<feature type="domain" description="HTH araC/xylS-type" evidence="9">
    <location>
        <begin position="438"/>
        <end position="540"/>
    </location>
</feature>
<dbReference type="SMART" id="SM00342">
    <property type="entry name" value="HTH_ARAC"/>
    <property type="match status" value="1"/>
</dbReference>
<name>A0A2R5EZE3_9BACL</name>
<dbReference type="InterPro" id="IPR051552">
    <property type="entry name" value="HptR"/>
</dbReference>
<keyword evidence="12" id="KW-1185">Reference proteome</keyword>
<dbReference type="GO" id="GO:0003700">
    <property type="term" value="F:DNA-binding transcription factor activity"/>
    <property type="evidence" value="ECO:0007669"/>
    <property type="project" value="InterPro"/>
</dbReference>
<keyword evidence="6" id="KW-0238">DNA-binding</keyword>
<dbReference type="CDD" id="cd17536">
    <property type="entry name" value="REC_YesN-like"/>
    <property type="match status" value="1"/>
</dbReference>
<evidence type="ECO:0000259" key="10">
    <source>
        <dbReference type="PROSITE" id="PS50110"/>
    </source>
</evidence>
<comment type="subcellular location">
    <subcellularLocation>
        <location evidence="1">Cytoplasm</location>
    </subcellularLocation>
</comment>
<reference evidence="11 12" key="1">
    <citation type="submission" date="2017-08" db="EMBL/GenBank/DDBJ databases">
        <title>Substantial Increase in Enzyme Production by Combined Drug-Resistance Mutations in Paenibacillus agaridevorans.</title>
        <authorList>
            <person name="Tanaka Y."/>
            <person name="Funane K."/>
            <person name="Hosaka T."/>
            <person name="Shiwa Y."/>
            <person name="Fujita N."/>
            <person name="Miyazaki T."/>
            <person name="Yoshikawa H."/>
            <person name="Murakami K."/>
            <person name="Kasahara K."/>
            <person name="Inaoka T."/>
            <person name="Hiraga Y."/>
            <person name="Ochi K."/>
        </authorList>
    </citation>
    <scope>NUCLEOTIDE SEQUENCE [LARGE SCALE GENOMIC DNA]</scope>
    <source>
        <strain evidence="11 12">T-3040</strain>
    </source>
</reference>
<dbReference type="SUPFAM" id="SSF52172">
    <property type="entry name" value="CheY-like"/>
    <property type="match status" value="1"/>
</dbReference>
<dbReference type="InterPro" id="IPR001789">
    <property type="entry name" value="Sig_transdc_resp-reg_receiver"/>
</dbReference>
<dbReference type="InterPro" id="IPR011006">
    <property type="entry name" value="CheY-like_superfamily"/>
</dbReference>